<keyword evidence="1" id="KW-1133">Transmembrane helix</keyword>
<keyword evidence="1" id="KW-0472">Membrane</keyword>
<comment type="caution">
    <text evidence="2">The sequence shown here is derived from an EMBL/GenBank/DDBJ whole genome shotgun (WGS) entry which is preliminary data.</text>
</comment>
<gene>
    <name evidence="2" type="ORF">KSV97_10240</name>
    <name evidence="3" type="ORF">KSW06_10175</name>
</gene>
<feature type="transmembrane region" description="Helical" evidence="1">
    <location>
        <begin position="32"/>
        <end position="51"/>
    </location>
</feature>
<organism evidence="2 4">
    <name type="scientific">Catenibacterium mitsuokai</name>
    <dbReference type="NCBI Taxonomy" id="100886"/>
    <lineage>
        <taxon>Bacteria</taxon>
        <taxon>Bacillati</taxon>
        <taxon>Bacillota</taxon>
        <taxon>Erysipelotrichia</taxon>
        <taxon>Erysipelotrichales</taxon>
        <taxon>Coprobacillaceae</taxon>
        <taxon>Catenibacterium</taxon>
    </lineage>
</organism>
<evidence type="ECO:0000313" key="2">
    <source>
        <dbReference type="EMBL" id="MBV3383578.1"/>
    </source>
</evidence>
<keyword evidence="1" id="KW-0812">Transmembrane</keyword>
<evidence type="ECO:0000313" key="5">
    <source>
        <dbReference type="Proteomes" id="UP001197492"/>
    </source>
</evidence>
<protein>
    <submittedName>
        <fullName evidence="2">Uncharacterized protein</fullName>
    </submittedName>
</protein>
<reference evidence="2 5" key="1">
    <citation type="submission" date="2021-06" db="EMBL/GenBank/DDBJ databases">
        <title>Collection of gut derived symbiotic bacterial strains cultured from healthy donors.</title>
        <authorList>
            <person name="Lin H."/>
            <person name="Littmann E."/>
            <person name="Pamer E.G."/>
        </authorList>
    </citation>
    <scope>NUCLEOTIDE SEQUENCE</scope>
    <source>
        <strain evidence="3 5">MSK.21.70</strain>
        <strain evidence="2">MSK.21.82</strain>
    </source>
</reference>
<name>A0AAW4N330_9FIRM</name>
<dbReference type="AlphaFoldDB" id="A0AAW4N330"/>
<sequence length="116" mass="13256">MRKILNYFTGVIITFLFLIFNGLDAIPSKYRLGIAAVILIFDAIVVIYELIESMKKNKSAKVLLQENICMISTFMILLILRISHLSQECKFVIAGVVVCYIIISIIYNHKKKAEIE</sequence>
<dbReference type="Proteomes" id="UP001197492">
    <property type="component" value="Unassembled WGS sequence"/>
</dbReference>
<dbReference type="Proteomes" id="UP001196408">
    <property type="component" value="Unassembled WGS sequence"/>
</dbReference>
<keyword evidence="5" id="KW-1185">Reference proteome</keyword>
<proteinExistence type="predicted"/>
<feature type="transmembrane region" description="Helical" evidence="1">
    <location>
        <begin position="7"/>
        <end position="26"/>
    </location>
</feature>
<evidence type="ECO:0000313" key="4">
    <source>
        <dbReference type="Proteomes" id="UP001196408"/>
    </source>
</evidence>
<evidence type="ECO:0000313" key="3">
    <source>
        <dbReference type="EMBL" id="MBV3393602.1"/>
    </source>
</evidence>
<dbReference type="EMBL" id="JAHOEF010000092">
    <property type="protein sequence ID" value="MBV3383578.1"/>
    <property type="molecule type" value="Genomic_DNA"/>
</dbReference>
<evidence type="ECO:0000256" key="1">
    <source>
        <dbReference type="SAM" id="Phobius"/>
    </source>
</evidence>
<dbReference type="EMBL" id="JAHOEL010000091">
    <property type="protein sequence ID" value="MBV3393602.1"/>
    <property type="molecule type" value="Genomic_DNA"/>
</dbReference>
<feature type="transmembrane region" description="Helical" evidence="1">
    <location>
        <begin position="91"/>
        <end position="108"/>
    </location>
</feature>
<feature type="transmembrane region" description="Helical" evidence="1">
    <location>
        <begin position="63"/>
        <end position="85"/>
    </location>
</feature>
<dbReference type="RefSeq" id="WP_217748237.1">
    <property type="nucleotide sequence ID" value="NZ_JAHOEB010000093.1"/>
</dbReference>
<accession>A0AAW4N330</accession>